<dbReference type="Pfam" id="PF24494">
    <property type="entry name" value="DUF7587"/>
    <property type="match status" value="1"/>
</dbReference>
<protein>
    <submittedName>
        <fullName evidence="2">Rhs-family protein</fullName>
    </submittedName>
</protein>
<reference evidence="2 3" key="1">
    <citation type="submission" date="2013-04" db="EMBL/GenBank/DDBJ databases">
        <title>Draft genome of the heavy metal tolerant bacterium Lysinibacillus sphaericus strain OT4b.31.</title>
        <authorList>
            <person name="Pena-Montenegro T.D."/>
            <person name="Dussan J."/>
        </authorList>
    </citation>
    <scope>NUCLEOTIDE SEQUENCE [LARGE SCALE GENOMIC DNA]</scope>
    <source>
        <strain evidence="2 3">OT4b.31</strain>
    </source>
</reference>
<dbReference type="PATRIC" id="fig|1285586.5.peg.208"/>
<dbReference type="AlphaFoldDB" id="R7ZJZ4"/>
<evidence type="ECO:0000313" key="2">
    <source>
        <dbReference type="EMBL" id="EON74432.1"/>
    </source>
</evidence>
<sequence length="152" mass="17055">MYGYVKDTNTQFDPLGWITVYRALTVAQESQALNNEPIIPKNSMANYSIQEHIDDGNLRTQYSSATKKKHTAERYARANPRRGKMSSSTIIAIDTDKLDSNKVFDVSNGIDPQTGNRFRKPALDYALKDAEVLIQGEIPKSAYTIHKKGGCR</sequence>
<evidence type="ECO:0000259" key="1">
    <source>
        <dbReference type="Pfam" id="PF24494"/>
    </source>
</evidence>
<evidence type="ECO:0000313" key="3">
    <source>
        <dbReference type="Proteomes" id="UP000013911"/>
    </source>
</evidence>
<name>R7ZJZ4_LYSSH</name>
<proteinExistence type="predicted"/>
<dbReference type="OrthoDB" id="9989904at2"/>
<comment type="caution">
    <text evidence="2">The sequence shown here is derived from an EMBL/GenBank/DDBJ whole genome shotgun (WGS) entry which is preliminary data.</text>
</comment>
<dbReference type="HOGENOM" id="CLU_141956_0_0_9"/>
<dbReference type="EMBL" id="AQPX01000003">
    <property type="protein sequence ID" value="EON74432.1"/>
    <property type="molecule type" value="Genomic_DNA"/>
</dbReference>
<accession>R7ZJZ4</accession>
<gene>
    <name evidence="2" type="ORF">H131_01045</name>
</gene>
<dbReference type="eggNOG" id="COG3209">
    <property type="taxonomic scope" value="Bacteria"/>
</dbReference>
<feature type="domain" description="DUF7587" evidence="1">
    <location>
        <begin position="41"/>
        <end position="142"/>
    </location>
</feature>
<organism evidence="2 3">
    <name type="scientific">Lysinibacillus sphaericus OT4b.31</name>
    <dbReference type="NCBI Taxonomy" id="1285586"/>
    <lineage>
        <taxon>Bacteria</taxon>
        <taxon>Bacillati</taxon>
        <taxon>Bacillota</taxon>
        <taxon>Bacilli</taxon>
        <taxon>Bacillales</taxon>
        <taxon>Bacillaceae</taxon>
        <taxon>Lysinibacillus</taxon>
    </lineage>
</organism>
<dbReference type="InterPro" id="IPR056009">
    <property type="entry name" value="DUF7587"/>
</dbReference>
<dbReference type="Proteomes" id="UP000013911">
    <property type="component" value="Unassembled WGS sequence"/>
</dbReference>